<dbReference type="InterPro" id="IPR001469">
    <property type="entry name" value="ATP_synth_F1_dsu/esu"/>
</dbReference>
<keyword evidence="11 14" id="KW-0066">ATP synthesis</keyword>
<feature type="coiled-coil region" evidence="16">
    <location>
        <begin position="91"/>
        <end position="135"/>
    </location>
</feature>
<dbReference type="InterPro" id="IPR020547">
    <property type="entry name" value="ATP_synth_F1_esu_C"/>
</dbReference>
<dbReference type="Gene3D" id="2.60.15.10">
    <property type="entry name" value="F0F1 ATP synthase delta/epsilon subunit, N-terminal"/>
    <property type="match status" value="1"/>
</dbReference>
<keyword evidence="5 14" id="KW-0813">Transport</keyword>
<dbReference type="FunFam" id="2.60.15.10:FF:000001">
    <property type="entry name" value="ATP synthase epsilon chain"/>
    <property type="match status" value="1"/>
</dbReference>
<evidence type="ECO:0000256" key="7">
    <source>
        <dbReference type="ARBA" id="ARBA00022781"/>
    </source>
</evidence>
<evidence type="ECO:0000256" key="16">
    <source>
        <dbReference type="SAM" id="Coils"/>
    </source>
</evidence>
<dbReference type="InterPro" id="IPR036771">
    <property type="entry name" value="ATPsynth_dsu/esu_N"/>
</dbReference>
<protein>
    <recommendedName>
        <fullName evidence="4 14">ATP synthase epsilon chain</fullName>
    </recommendedName>
    <alternativeName>
        <fullName evidence="13 14">ATP synthase F1 sector epsilon subunit</fullName>
    </alternativeName>
    <alternativeName>
        <fullName evidence="12 14">F-ATPase epsilon subunit</fullName>
    </alternativeName>
</protein>
<organism evidence="19 20">
    <name type="scientific">Paenisporosarcina cavernae</name>
    <dbReference type="NCBI Taxonomy" id="2320858"/>
    <lineage>
        <taxon>Bacteria</taxon>
        <taxon>Bacillati</taxon>
        <taxon>Bacillota</taxon>
        <taxon>Bacilli</taxon>
        <taxon>Bacillales</taxon>
        <taxon>Caryophanaceae</taxon>
        <taxon>Paenisporosarcina</taxon>
    </lineage>
</organism>
<accession>A0A385YT27</accession>
<dbReference type="EMBL" id="CP032418">
    <property type="protein sequence ID" value="AYC28838.1"/>
    <property type="molecule type" value="Genomic_DNA"/>
</dbReference>
<evidence type="ECO:0000256" key="9">
    <source>
        <dbReference type="ARBA" id="ARBA00023136"/>
    </source>
</evidence>
<feature type="domain" description="ATP synthase epsilon subunit C-terminal" evidence="17">
    <location>
        <begin position="89"/>
        <end position="132"/>
    </location>
</feature>
<name>A0A385YT27_9BACL</name>
<keyword evidence="9 14" id="KW-0472">Membrane</keyword>
<proteinExistence type="inferred from homology"/>
<keyword evidence="7 14" id="KW-0375">Hydrogen ion transport</keyword>
<sequence>MKTVKVNIVTPDGPVYDSEVQMIIAKTAAGEIGVLAGHIPMVAPLEVGAIRLKKEGNVQDIVAVSGGFIEVRPEQVTILAQSAEISSAIDVARAKEAVKRAEERLNASKADDIDFKRAELSLKRAMNRINVYEGNI</sequence>
<dbReference type="NCBIfam" id="NF009977">
    <property type="entry name" value="PRK13442.1"/>
    <property type="match status" value="1"/>
</dbReference>
<dbReference type="KEGG" id="paek:D3873_02735"/>
<reference evidence="20" key="1">
    <citation type="submission" date="2018-09" db="EMBL/GenBank/DDBJ databases">
        <authorList>
            <person name="Zhu H."/>
        </authorList>
    </citation>
    <scope>NUCLEOTIDE SEQUENCE [LARGE SCALE GENOMIC DNA]</scope>
    <source>
        <strain evidence="20">K2R23-3</strain>
    </source>
</reference>
<dbReference type="Pfam" id="PF02823">
    <property type="entry name" value="ATP-synt_DE_N"/>
    <property type="match status" value="1"/>
</dbReference>
<dbReference type="GO" id="GO:0046933">
    <property type="term" value="F:proton-transporting ATP synthase activity, rotational mechanism"/>
    <property type="evidence" value="ECO:0007669"/>
    <property type="project" value="UniProtKB-UniRule"/>
</dbReference>
<evidence type="ECO:0000256" key="1">
    <source>
        <dbReference type="ARBA" id="ARBA00003543"/>
    </source>
</evidence>
<evidence type="ECO:0000313" key="20">
    <source>
        <dbReference type="Proteomes" id="UP000265725"/>
    </source>
</evidence>
<comment type="subcellular location">
    <subcellularLocation>
        <location evidence="2 14">Cell membrane</location>
        <topology evidence="2 14">Peripheral membrane protein</topology>
    </subcellularLocation>
</comment>
<dbReference type="Proteomes" id="UP000265725">
    <property type="component" value="Chromosome"/>
</dbReference>
<dbReference type="InterPro" id="IPR036794">
    <property type="entry name" value="ATP_F1_dsu/esu_C_sf"/>
</dbReference>
<evidence type="ECO:0000256" key="14">
    <source>
        <dbReference type="HAMAP-Rule" id="MF_00530"/>
    </source>
</evidence>
<dbReference type="PANTHER" id="PTHR13822:SF10">
    <property type="entry name" value="ATP SYNTHASE EPSILON CHAIN, CHLOROPLASTIC"/>
    <property type="match status" value="1"/>
</dbReference>
<evidence type="ECO:0000313" key="19">
    <source>
        <dbReference type="EMBL" id="AYC28838.1"/>
    </source>
</evidence>
<feature type="domain" description="ATP synthase F1 complex delta/epsilon subunit N-terminal" evidence="18">
    <location>
        <begin position="5"/>
        <end position="83"/>
    </location>
</feature>
<evidence type="ECO:0000256" key="8">
    <source>
        <dbReference type="ARBA" id="ARBA00023065"/>
    </source>
</evidence>
<evidence type="ECO:0000256" key="12">
    <source>
        <dbReference type="ARBA" id="ARBA00030215"/>
    </source>
</evidence>
<keyword evidence="16" id="KW-0175">Coiled coil</keyword>
<dbReference type="GO" id="GO:0045259">
    <property type="term" value="C:proton-transporting ATP synthase complex"/>
    <property type="evidence" value="ECO:0007669"/>
    <property type="project" value="UniProtKB-KW"/>
</dbReference>
<dbReference type="OrthoDB" id="9804110at2"/>
<comment type="similarity">
    <text evidence="3 14 15">Belongs to the ATPase epsilon chain family.</text>
</comment>
<dbReference type="GO" id="GO:0005886">
    <property type="term" value="C:plasma membrane"/>
    <property type="evidence" value="ECO:0007669"/>
    <property type="project" value="UniProtKB-SubCell"/>
</dbReference>
<dbReference type="Gene3D" id="1.20.5.440">
    <property type="entry name" value="ATP synthase delta/epsilon subunit, C-terminal domain"/>
    <property type="match status" value="1"/>
</dbReference>
<evidence type="ECO:0000256" key="5">
    <source>
        <dbReference type="ARBA" id="ARBA00022448"/>
    </source>
</evidence>
<keyword evidence="8 14" id="KW-0406">Ion transport</keyword>
<evidence type="ECO:0000256" key="4">
    <source>
        <dbReference type="ARBA" id="ARBA00014480"/>
    </source>
</evidence>
<evidence type="ECO:0000256" key="15">
    <source>
        <dbReference type="RuleBase" id="RU003656"/>
    </source>
</evidence>
<keyword evidence="6 14" id="KW-1003">Cell membrane</keyword>
<dbReference type="InterPro" id="IPR020546">
    <property type="entry name" value="ATP_synth_F1_dsu/esu_N"/>
</dbReference>
<evidence type="ECO:0000256" key="2">
    <source>
        <dbReference type="ARBA" id="ARBA00004202"/>
    </source>
</evidence>
<evidence type="ECO:0000256" key="13">
    <source>
        <dbReference type="ARBA" id="ARBA00031795"/>
    </source>
</evidence>
<comment type="subunit">
    <text evidence="14 15">F-type ATPases have 2 components, CF(1) - the catalytic core - and CF(0) - the membrane proton channel. CF(1) has five subunits: alpha(3), beta(3), gamma(1), delta(1), epsilon(1). CF(0) has three main subunits: a, b and c.</text>
</comment>
<dbReference type="GO" id="GO:0016787">
    <property type="term" value="F:hydrolase activity"/>
    <property type="evidence" value="ECO:0007669"/>
    <property type="project" value="UniProtKB-KW"/>
</dbReference>
<keyword evidence="20" id="KW-1185">Reference proteome</keyword>
<dbReference type="FunFam" id="1.20.5.440:FF:000001">
    <property type="entry name" value="ATP synthase epsilon chain"/>
    <property type="match status" value="1"/>
</dbReference>
<dbReference type="RefSeq" id="WP_119882582.1">
    <property type="nucleotide sequence ID" value="NZ_CP032418.1"/>
</dbReference>
<dbReference type="SUPFAM" id="SSF51344">
    <property type="entry name" value="Epsilon subunit of F1F0-ATP synthase N-terminal domain"/>
    <property type="match status" value="1"/>
</dbReference>
<evidence type="ECO:0000259" key="17">
    <source>
        <dbReference type="Pfam" id="PF00401"/>
    </source>
</evidence>
<evidence type="ECO:0000259" key="18">
    <source>
        <dbReference type="Pfam" id="PF02823"/>
    </source>
</evidence>
<gene>
    <name evidence="14" type="primary">atpC</name>
    <name evidence="19" type="ORF">D3873_02735</name>
</gene>
<evidence type="ECO:0000256" key="11">
    <source>
        <dbReference type="ARBA" id="ARBA00023310"/>
    </source>
</evidence>
<dbReference type="CDD" id="cd12152">
    <property type="entry name" value="F1-ATPase_delta"/>
    <property type="match status" value="1"/>
</dbReference>
<keyword evidence="19" id="KW-0378">Hydrolase</keyword>
<comment type="function">
    <text evidence="1 14">Produces ATP from ADP in the presence of a proton gradient across the membrane.</text>
</comment>
<dbReference type="Pfam" id="PF00401">
    <property type="entry name" value="ATP-synt_DE"/>
    <property type="match status" value="1"/>
</dbReference>
<dbReference type="SUPFAM" id="SSF46604">
    <property type="entry name" value="Epsilon subunit of F1F0-ATP synthase C-terminal domain"/>
    <property type="match status" value="1"/>
</dbReference>
<evidence type="ECO:0000256" key="3">
    <source>
        <dbReference type="ARBA" id="ARBA00005712"/>
    </source>
</evidence>
<dbReference type="NCBIfam" id="NF001846">
    <property type="entry name" value="PRK00571.1-3"/>
    <property type="match status" value="1"/>
</dbReference>
<dbReference type="HAMAP" id="MF_00530">
    <property type="entry name" value="ATP_synth_epsil_bac"/>
    <property type="match status" value="1"/>
</dbReference>
<dbReference type="AlphaFoldDB" id="A0A385YT27"/>
<dbReference type="NCBIfam" id="NF009980">
    <property type="entry name" value="PRK13446.1"/>
    <property type="match status" value="1"/>
</dbReference>
<dbReference type="NCBIfam" id="TIGR01216">
    <property type="entry name" value="ATP_synt_epsi"/>
    <property type="match status" value="1"/>
</dbReference>
<dbReference type="PANTHER" id="PTHR13822">
    <property type="entry name" value="ATP SYNTHASE DELTA/EPSILON CHAIN"/>
    <property type="match status" value="1"/>
</dbReference>
<dbReference type="GO" id="GO:0005524">
    <property type="term" value="F:ATP binding"/>
    <property type="evidence" value="ECO:0007669"/>
    <property type="project" value="UniProtKB-UniRule"/>
</dbReference>
<keyword evidence="10 14" id="KW-0139">CF(1)</keyword>
<evidence type="ECO:0000256" key="6">
    <source>
        <dbReference type="ARBA" id="ARBA00022475"/>
    </source>
</evidence>
<evidence type="ECO:0000256" key="10">
    <source>
        <dbReference type="ARBA" id="ARBA00023196"/>
    </source>
</evidence>